<dbReference type="Proteomes" id="UP001163739">
    <property type="component" value="Chromosome"/>
</dbReference>
<dbReference type="Gene3D" id="3.40.50.12370">
    <property type="match status" value="1"/>
</dbReference>
<evidence type="ECO:0000313" key="6">
    <source>
        <dbReference type="EMBL" id="UZE95365.1"/>
    </source>
</evidence>
<dbReference type="PRINTS" id="PR01438">
    <property type="entry name" value="UNVRSLSTRESS"/>
</dbReference>
<feature type="domain" description="UspA" evidence="5">
    <location>
        <begin position="170"/>
        <end position="296"/>
    </location>
</feature>
<evidence type="ECO:0000256" key="3">
    <source>
        <dbReference type="ARBA" id="ARBA00022490"/>
    </source>
</evidence>
<reference evidence="6" key="1">
    <citation type="submission" date="2022-06" db="EMBL/GenBank/DDBJ databases">
        <title>Alkalimarinus sp. nov., isolated from gut of a Alitta virens.</title>
        <authorList>
            <person name="Yang A.I."/>
            <person name="Shin N.-R."/>
        </authorList>
    </citation>
    <scope>NUCLEOTIDE SEQUENCE</scope>
    <source>
        <strain evidence="6">A2M4</strain>
    </source>
</reference>
<name>A0ABY6N003_9ALTE</name>
<comment type="function">
    <text evidence="4">Required for resistance to DNA-damaging agents.</text>
</comment>
<keyword evidence="7" id="KW-1185">Reference proteome</keyword>
<comment type="similarity">
    <text evidence="2">Belongs to the universal stress protein A family.</text>
</comment>
<protein>
    <submittedName>
        <fullName evidence="6">Universal stress protein</fullName>
    </submittedName>
</protein>
<evidence type="ECO:0000256" key="4">
    <source>
        <dbReference type="ARBA" id="ARBA00037131"/>
    </source>
</evidence>
<evidence type="ECO:0000256" key="2">
    <source>
        <dbReference type="ARBA" id="ARBA00008791"/>
    </source>
</evidence>
<proteinExistence type="inferred from homology"/>
<dbReference type="PANTHER" id="PTHR47892">
    <property type="entry name" value="UNIVERSAL STRESS PROTEIN E"/>
    <property type="match status" value="1"/>
</dbReference>
<evidence type="ECO:0000259" key="5">
    <source>
        <dbReference type="Pfam" id="PF00582"/>
    </source>
</evidence>
<sequence>MKEIKKILCYLDPISHAKSAIKQTLTLAKLHNATICFVSVLKPISSPLASLQQTYIHIQEGTIERQLKESNANPEDHEIRVITGSLGALEVVTIAVKENFDLIIKPTDDKGHNRVSIFGSNDQQLFRKSSVPVWINKPTKSFQCKRLLAAVDIDPDQPENIDLNRGIIGLAKEMAQAFDAELHVVHAWHVPYASLLKESGQHAIIEKAESAVKDLHIQQEQLWKAFLSEYELDNTPSANHFIQGDVDKVVSDLALTLDIDTVVMGTVARTGIEGFFIGNTAEKILSKLDCSVLAIKPDSFSPPVK</sequence>
<organism evidence="6 7">
    <name type="scientific">Alkalimarinus alittae</name>
    <dbReference type="NCBI Taxonomy" id="2961619"/>
    <lineage>
        <taxon>Bacteria</taxon>
        <taxon>Pseudomonadati</taxon>
        <taxon>Pseudomonadota</taxon>
        <taxon>Gammaproteobacteria</taxon>
        <taxon>Alteromonadales</taxon>
        <taxon>Alteromonadaceae</taxon>
        <taxon>Alkalimarinus</taxon>
    </lineage>
</organism>
<evidence type="ECO:0000313" key="7">
    <source>
        <dbReference type="Proteomes" id="UP001163739"/>
    </source>
</evidence>
<gene>
    <name evidence="6" type="ORF">NKI27_15020</name>
</gene>
<dbReference type="Pfam" id="PF00582">
    <property type="entry name" value="Usp"/>
    <property type="match status" value="2"/>
</dbReference>
<dbReference type="InterPro" id="IPR006016">
    <property type="entry name" value="UspA"/>
</dbReference>
<keyword evidence="3" id="KW-0963">Cytoplasm</keyword>
<feature type="domain" description="UspA" evidence="5">
    <location>
        <begin position="4"/>
        <end position="135"/>
    </location>
</feature>
<dbReference type="EMBL" id="CP100390">
    <property type="protein sequence ID" value="UZE95365.1"/>
    <property type="molecule type" value="Genomic_DNA"/>
</dbReference>
<evidence type="ECO:0000256" key="1">
    <source>
        <dbReference type="ARBA" id="ARBA00004496"/>
    </source>
</evidence>
<dbReference type="CDD" id="cd00293">
    <property type="entry name" value="USP-like"/>
    <property type="match status" value="1"/>
</dbReference>
<dbReference type="InterPro" id="IPR006015">
    <property type="entry name" value="Universal_stress_UspA"/>
</dbReference>
<comment type="subcellular location">
    <subcellularLocation>
        <location evidence="1">Cytoplasm</location>
    </subcellularLocation>
</comment>
<dbReference type="PANTHER" id="PTHR47892:SF1">
    <property type="entry name" value="UNIVERSAL STRESS PROTEIN E"/>
    <property type="match status" value="1"/>
</dbReference>
<accession>A0ABY6N003</accession>
<dbReference type="RefSeq" id="WP_265046854.1">
    <property type="nucleotide sequence ID" value="NZ_CP100390.1"/>
</dbReference>
<dbReference type="SUPFAM" id="SSF52402">
    <property type="entry name" value="Adenine nucleotide alpha hydrolases-like"/>
    <property type="match status" value="2"/>
</dbReference>